<keyword evidence="4" id="KW-1185">Reference proteome</keyword>
<dbReference type="SUPFAM" id="SSF54695">
    <property type="entry name" value="POZ domain"/>
    <property type="match status" value="1"/>
</dbReference>
<feature type="compositionally biased region" description="Low complexity" evidence="1">
    <location>
        <begin position="200"/>
        <end position="210"/>
    </location>
</feature>
<name>A0A9P6L7X7_9AGAM</name>
<comment type="caution">
    <text evidence="3">The sequence shown here is derived from an EMBL/GenBank/DDBJ whole genome shotgun (WGS) entry which is preliminary data.</text>
</comment>
<dbReference type="PROSITE" id="PS50097">
    <property type="entry name" value="BTB"/>
    <property type="match status" value="1"/>
</dbReference>
<evidence type="ECO:0000313" key="4">
    <source>
        <dbReference type="Proteomes" id="UP000736335"/>
    </source>
</evidence>
<dbReference type="SMART" id="SM00225">
    <property type="entry name" value="BTB"/>
    <property type="match status" value="1"/>
</dbReference>
<gene>
    <name evidence="3" type="ORF">BJ322DRAFT_1210852</name>
</gene>
<sequence length="372" mass="42180">METPPDVVSQSDIWFEDGNIILIAGGVAFKVHRGQLERHSEIFRDLFSLPQPVDQPTYQGFPTVELYDTPSDITFLLRALYDGLYFYKPYANDWQAIEAVLRLSSKYFIEHLRHRCLSRLAVDWPLTLDKWEARERDAVDEKGKYSPRELAPHPILVISLAREIDHLAFVLPSAFYDLSRYGPKKIVSGASAPIPLTFDSPNSSPTCSPTLPTPDSPTFGSSNDPVHLSHQDAINVLAGREQGQRFMISFIEKSLVDPPISLRCMNQEFQSQACRAAFYFIMLNILRSINGIAFGRDADPLFTLNQTEDMLDRTDYADATDPKVLCSLNICAACKADFRIVIRTARQDVWKSIPSWFGLPGYGELRKHMEDR</sequence>
<reference evidence="3" key="1">
    <citation type="journal article" date="2020" name="Nat. Commun.">
        <title>Large-scale genome sequencing of mycorrhizal fungi provides insights into the early evolution of symbiotic traits.</title>
        <authorList>
            <person name="Miyauchi S."/>
            <person name="Kiss E."/>
            <person name="Kuo A."/>
            <person name="Drula E."/>
            <person name="Kohler A."/>
            <person name="Sanchez-Garcia M."/>
            <person name="Morin E."/>
            <person name="Andreopoulos B."/>
            <person name="Barry K.W."/>
            <person name="Bonito G."/>
            <person name="Buee M."/>
            <person name="Carver A."/>
            <person name="Chen C."/>
            <person name="Cichocki N."/>
            <person name="Clum A."/>
            <person name="Culley D."/>
            <person name="Crous P.W."/>
            <person name="Fauchery L."/>
            <person name="Girlanda M."/>
            <person name="Hayes R.D."/>
            <person name="Keri Z."/>
            <person name="LaButti K."/>
            <person name="Lipzen A."/>
            <person name="Lombard V."/>
            <person name="Magnuson J."/>
            <person name="Maillard F."/>
            <person name="Murat C."/>
            <person name="Nolan M."/>
            <person name="Ohm R.A."/>
            <person name="Pangilinan J."/>
            <person name="Pereira M.F."/>
            <person name="Perotto S."/>
            <person name="Peter M."/>
            <person name="Pfister S."/>
            <person name="Riley R."/>
            <person name="Sitrit Y."/>
            <person name="Stielow J.B."/>
            <person name="Szollosi G."/>
            <person name="Zifcakova L."/>
            <person name="Stursova M."/>
            <person name="Spatafora J.W."/>
            <person name="Tedersoo L."/>
            <person name="Vaario L.M."/>
            <person name="Yamada A."/>
            <person name="Yan M."/>
            <person name="Wang P."/>
            <person name="Xu J."/>
            <person name="Bruns T."/>
            <person name="Baldrian P."/>
            <person name="Vilgalys R."/>
            <person name="Dunand C."/>
            <person name="Henrissat B."/>
            <person name="Grigoriev I.V."/>
            <person name="Hibbett D."/>
            <person name="Nagy L.G."/>
            <person name="Martin F.M."/>
        </authorList>
    </citation>
    <scope>NUCLEOTIDE SEQUENCE</scope>
    <source>
        <strain evidence="3">UH-Tt-Lm1</strain>
    </source>
</reference>
<accession>A0A9P6L7X7</accession>
<dbReference type="Proteomes" id="UP000736335">
    <property type="component" value="Unassembled WGS sequence"/>
</dbReference>
<dbReference type="OrthoDB" id="3220652at2759"/>
<evidence type="ECO:0000256" key="1">
    <source>
        <dbReference type="SAM" id="MobiDB-lite"/>
    </source>
</evidence>
<reference evidence="3" key="2">
    <citation type="submission" date="2020-11" db="EMBL/GenBank/DDBJ databases">
        <authorList>
            <consortium name="DOE Joint Genome Institute"/>
            <person name="Kuo A."/>
            <person name="Miyauchi S."/>
            <person name="Kiss E."/>
            <person name="Drula E."/>
            <person name="Kohler A."/>
            <person name="Sanchez-Garcia M."/>
            <person name="Andreopoulos B."/>
            <person name="Barry K.W."/>
            <person name="Bonito G."/>
            <person name="Buee M."/>
            <person name="Carver A."/>
            <person name="Chen C."/>
            <person name="Cichocki N."/>
            <person name="Clum A."/>
            <person name="Culley D."/>
            <person name="Crous P.W."/>
            <person name="Fauchery L."/>
            <person name="Girlanda M."/>
            <person name="Hayes R."/>
            <person name="Keri Z."/>
            <person name="Labutti K."/>
            <person name="Lipzen A."/>
            <person name="Lombard V."/>
            <person name="Magnuson J."/>
            <person name="Maillard F."/>
            <person name="Morin E."/>
            <person name="Murat C."/>
            <person name="Nolan M."/>
            <person name="Ohm R."/>
            <person name="Pangilinan J."/>
            <person name="Pereira M."/>
            <person name="Perotto S."/>
            <person name="Peter M."/>
            <person name="Riley R."/>
            <person name="Sitrit Y."/>
            <person name="Stielow B."/>
            <person name="Szollosi G."/>
            <person name="Zifcakova L."/>
            <person name="Stursova M."/>
            <person name="Spatafora J.W."/>
            <person name="Tedersoo L."/>
            <person name="Vaario L.-M."/>
            <person name="Yamada A."/>
            <person name="Yan M."/>
            <person name="Wang P."/>
            <person name="Xu J."/>
            <person name="Bruns T."/>
            <person name="Baldrian P."/>
            <person name="Vilgalys R."/>
            <person name="Henrissat B."/>
            <person name="Grigoriev I.V."/>
            <person name="Hibbett D."/>
            <person name="Nagy L.G."/>
            <person name="Martin F.M."/>
        </authorList>
    </citation>
    <scope>NUCLEOTIDE SEQUENCE</scope>
    <source>
        <strain evidence="3">UH-Tt-Lm1</strain>
    </source>
</reference>
<evidence type="ECO:0000259" key="2">
    <source>
        <dbReference type="PROSITE" id="PS50097"/>
    </source>
</evidence>
<dbReference type="InterPro" id="IPR000210">
    <property type="entry name" value="BTB/POZ_dom"/>
</dbReference>
<proteinExistence type="predicted"/>
<evidence type="ECO:0000313" key="3">
    <source>
        <dbReference type="EMBL" id="KAF9786474.1"/>
    </source>
</evidence>
<dbReference type="Gene3D" id="3.30.710.10">
    <property type="entry name" value="Potassium Channel Kv1.1, Chain A"/>
    <property type="match status" value="1"/>
</dbReference>
<dbReference type="EMBL" id="WIUZ02000006">
    <property type="protein sequence ID" value="KAF9786474.1"/>
    <property type="molecule type" value="Genomic_DNA"/>
</dbReference>
<protein>
    <recommendedName>
        <fullName evidence="2">BTB domain-containing protein</fullName>
    </recommendedName>
</protein>
<dbReference type="Pfam" id="PF00651">
    <property type="entry name" value="BTB"/>
    <property type="match status" value="1"/>
</dbReference>
<dbReference type="InterPro" id="IPR011333">
    <property type="entry name" value="SKP1/BTB/POZ_sf"/>
</dbReference>
<organism evidence="3 4">
    <name type="scientific">Thelephora terrestris</name>
    <dbReference type="NCBI Taxonomy" id="56493"/>
    <lineage>
        <taxon>Eukaryota</taxon>
        <taxon>Fungi</taxon>
        <taxon>Dikarya</taxon>
        <taxon>Basidiomycota</taxon>
        <taxon>Agaricomycotina</taxon>
        <taxon>Agaricomycetes</taxon>
        <taxon>Thelephorales</taxon>
        <taxon>Thelephoraceae</taxon>
        <taxon>Thelephora</taxon>
    </lineage>
</organism>
<feature type="domain" description="BTB" evidence="2">
    <location>
        <begin position="18"/>
        <end position="89"/>
    </location>
</feature>
<dbReference type="AlphaFoldDB" id="A0A9P6L7X7"/>
<dbReference type="CDD" id="cd18186">
    <property type="entry name" value="BTB_POZ_ZBTB_KLHL-like"/>
    <property type="match status" value="1"/>
</dbReference>
<feature type="region of interest" description="Disordered" evidence="1">
    <location>
        <begin position="199"/>
        <end position="221"/>
    </location>
</feature>